<dbReference type="EMBL" id="KQ769940">
    <property type="protein sequence ID" value="OAD52747.1"/>
    <property type="molecule type" value="Genomic_DNA"/>
</dbReference>
<keyword evidence="4" id="KW-1185">Reference proteome</keyword>
<gene>
    <name evidence="3" type="ORF">WN48_00323</name>
</gene>
<reference evidence="3 4" key="1">
    <citation type="submission" date="2015-07" db="EMBL/GenBank/DDBJ databases">
        <title>The genome of Eufriesea mexicana.</title>
        <authorList>
            <person name="Pan H."/>
            <person name="Kapheim K."/>
        </authorList>
    </citation>
    <scope>NUCLEOTIDE SEQUENCE [LARGE SCALE GENOMIC DNA]</scope>
    <source>
        <strain evidence="3">0111107269</strain>
        <tissue evidence="3">Whole body</tissue>
    </source>
</reference>
<protein>
    <submittedName>
        <fullName evidence="3">Presqualene diphosphate phosphatase</fullName>
    </submittedName>
</protein>
<dbReference type="SMART" id="SM00014">
    <property type="entry name" value="acidPPc"/>
    <property type="match status" value="1"/>
</dbReference>
<keyword evidence="1" id="KW-0812">Transmembrane</keyword>
<dbReference type="PANTHER" id="PTHR14969">
    <property type="entry name" value="SPHINGOSINE-1-PHOSPHATE PHOSPHOHYDROLASE"/>
    <property type="match status" value="1"/>
</dbReference>
<evidence type="ECO:0000259" key="2">
    <source>
        <dbReference type="SMART" id="SM00014"/>
    </source>
</evidence>
<evidence type="ECO:0000256" key="1">
    <source>
        <dbReference type="SAM" id="Phobius"/>
    </source>
</evidence>
<dbReference type="Proteomes" id="UP000250275">
    <property type="component" value="Unassembled WGS sequence"/>
</dbReference>
<dbReference type="InterPro" id="IPR000326">
    <property type="entry name" value="PAP2/HPO"/>
</dbReference>
<keyword evidence="1" id="KW-0472">Membrane</keyword>
<dbReference type="SUPFAM" id="SSF48317">
    <property type="entry name" value="Acid phosphatase/Vanadium-dependent haloperoxidase"/>
    <property type="match status" value="1"/>
</dbReference>
<evidence type="ECO:0000313" key="4">
    <source>
        <dbReference type="Proteomes" id="UP000250275"/>
    </source>
</evidence>
<organism evidence="3 4">
    <name type="scientific">Eufriesea mexicana</name>
    <dbReference type="NCBI Taxonomy" id="516756"/>
    <lineage>
        <taxon>Eukaryota</taxon>
        <taxon>Metazoa</taxon>
        <taxon>Ecdysozoa</taxon>
        <taxon>Arthropoda</taxon>
        <taxon>Hexapoda</taxon>
        <taxon>Insecta</taxon>
        <taxon>Pterygota</taxon>
        <taxon>Neoptera</taxon>
        <taxon>Endopterygota</taxon>
        <taxon>Hymenoptera</taxon>
        <taxon>Apocrita</taxon>
        <taxon>Aculeata</taxon>
        <taxon>Apoidea</taxon>
        <taxon>Anthophila</taxon>
        <taxon>Apidae</taxon>
        <taxon>Eufriesea</taxon>
    </lineage>
</organism>
<proteinExistence type="predicted"/>
<dbReference type="CDD" id="cd03391">
    <property type="entry name" value="PAP2_containing_2_like"/>
    <property type="match status" value="1"/>
</dbReference>
<evidence type="ECO:0000313" key="3">
    <source>
        <dbReference type="EMBL" id="OAD52747.1"/>
    </source>
</evidence>
<accession>A0A310S5I3</accession>
<keyword evidence="1" id="KW-1133">Transmembrane helix</keyword>
<feature type="domain" description="Phosphatidic acid phosphatase type 2/haloperoxidase" evidence="2">
    <location>
        <begin position="70"/>
        <end position="180"/>
    </location>
</feature>
<dbReference type="Pfam" id="PF01569">
    <property type="entry name" value="PAP2"/>
    <property type="match status" value="1"/>
</dbReference>
<dbReference type="Gene3D" id="1.20.144.10">
    <property type="entry name" value="Phosphatidic acid phosphatase type 2/haloperoxidase"/>
    <property type="match status" value="1"/>
</dbReference>
<dbReference type="InterPro" id="IPR036938">
    <property type="entry name" value="PAP2/HPO_sf"/>
</dbReference>
<dbReference type="PANTHER" id="PTHR14969:SF13">
    <property type="entry name" value="AT30094P"/>
    <property type="match status" value="1"/>
</dbReference>
<sequence length="208" mass="24096">KKREIPSVIRHILDIDTQLSKTFVKWAENLAFTPQIMRYCTALELSCHGITWFISLIAFIWILDNKSLYQMQVNLLIALLLDIIVIAVLKAMTRRRRPTINKDPTSIGPDKYSFPSGHCSRSMLIFYFFKYLYPISSIFLTLMLIWVFAVGISRVLMKKHYILDVSAGLFVGYVEGMLMSLLYLDEKTCFYLIDWISDEKIPGAEYGV</sequence>
<feature type="transmembrane region" description="Helical" evidence="1">
    <location>
        <begin position="45"/>
        <end position="63"/>
    </location>
</feature>
<dbReference type="OrthoDB" id="10266771at2759"/>
<feature type="transmembrane region" description="Helical" evidence="1">
    <location>
        <begin position="69"/>
        <end position="89"/>
    </location>
</feature>
<feature type="transmembrane region" description="Helical" evidence="1">
    <location>
        <begin position="161"/>
        <end position="184"/>
    </location>
</feature>
<feature type="transmembrane region" description="Helical" evidence="1">
    <location>
        <begin position="131"/>
        <end position="149"/>
    </location>
</feature>
<dbReference type="GO" id="GO:0042392">
    <property type="term" value="F:sphingosine-1-phosphate phosphatase activity"/>
    <property type="evidence" value="ECO:0007669"/>
    <property type="project" value="TreeGrafter"/>
</dbReference>
<feature type="non-terminal residue" evidence="3">
    <location>
        <position position="1"/>
    </location>
</feature>
<dbReference type="AlphaFoldDB" id="A0A310S5I3"/>
<name>A0A310S5I3_9HYME</name>